<accession>A0A069CY14</accession>
<sequence>MRVLIVEDEYLLALELADRLASLDKEIEIAGRTDSILSTVEWLQHHECDLMFLDVHLSDGLSFSIFDRVEVKCPVIFTTAYDHYAIKAFEVNSIGYLLKPIDEEDLRKALLKYKQMRSLFRADLDNLLNYLGKPTGEEKAPISRIMLSTGKAQMAMNVDEIAYFLANGRYLYAVDRKGDKYFCDGTLYKLEEELDTRMFFRLNRKYIVNFSSVAYFTHYSKSRVKVKLIPQAEEEIIVSADKVKEFKKWLVR</sequence>
<organism evidence="4 5">
    <name type="scientific">Bacteroides graminisolvens DSM 19988 = JCM 15093</name>
    <dbReference type="NCBI Taxonomy" id="1121097"/>
    <lineage>
        <taxon>Bacteria</taxon>
        <taxon>Pseudomonadati</taxon>
        <taxon>Bacteroidota</taxon>
        <taxon>Bacteroidia</taxon>
        <taxon>Bacteroidales</taxon>
        <taxon>Bacteroidaceae</taxon>
        <taxon>Bacteroides</taxon>
    </lineage>
</organism>
<dbReference type="SUPFAM" id="SSF52172">
    <property type="entry name" value="CheY-like"/>
    <property type="match status" value="1"/>
</dbReference>
<dbReference type="SMART" id="SM00448">
    <property type="entry name" value="REC"/>
    <property type="match status" value="1"/>
</dbReference>
<dbReference type="AlphaFoldDB" id="A0A069CY14"/>
<dbReference type="Pfam" id="PF00072">
    <property type="entry name" value="Response_reg"/>
    <property type="match status" value="1"/>
</dbReference>
<evidence type="ECO:0000259" key="3">
    <source>
        <dbReference type="PROSITE" id="PS50930"/>
    </source>
</evidence>
<dbReference type="GO" id="GO:0003677">
    <property type="term" value="F:DNA binding"/>
    <property type="evidence" value="ECO:0007669"/>
    <property type="project" value="InterPro"/>
</dbReference>
<comment type="caution">
    <text evidence="4">The sequence shown here is derived from an EMBL/GenBank/DDBJ whole genome shotgun (WGS) entry which is preliminary data.</text>
</comment>
<name>A0A069CY14_9BACE</name>
<dbReference type="PROSITE" id="PS50930">
    <property type="entry name" value="HTH_LYTTR"/>
    <property type="match status" value="1"/>
</dbReference>
<dbReference type="Proteomes" id="UP000027601">
    <property type="component" value="Unassembled WGS sequence"/>
</dbReference>
<dbReference type="InterPro" id="IPR046947">
    <property type="entry name" value="LytR-like"/>
</dbReference>
<dbReference type="STRING" id="1121097.GCA_000428125_00396"/>
<gene>
    <name evidence="4" type="ORF">JCM15093_147</name>
</gene>
<dbReference type="InterPro" id="IPR011006">
    <property type="entry name" value="CheY-like_superfamily"/>
</dbReference>
<evidence type="ECO:0000259" key="2">
    <source>
        <dbReference type="PROSITE" id="PS50110"/>
    </source>
</evidence>
<evidence type="ECO:0000313" key="5">
    <source>
        <dbReference type="Proteomes" id="UP000027601"/>
    </source>
</evidence>
<keyword evidence="1" id="KW-0597">Phosphoprotein</keyword>
<evidence type="ECO:0000313" key="4">
    <source>
        <dbReference type="EMBL" id="GAK35072.1"/>
    </source>
</evidence>
<evidence type="ECO:0000256" key="1">
    <source>
        <dbReference type="PROSITE-ProRule" id="PRU00169"/>
    </source>
</evidence>
<dbReference type="Gene3D" id="3.40.50.2300">
    <property type="match status" value="1"/>
</dbReference>
<keyword evidence="5" id="KW-1185">Reference proteome</keyword>
<dbReference type="PANTHER" id="PTHR37299:SF1">
    <property type="entry name" value="STAGE 0 SPORULATION PROTEIN A HOMOLOG"/>
    <property type="match status" value="1"/>
</dbReference>
<dbReference type="Gene3D" id="2.40.50.1020">
    <property type="entry name" value="LytTr DNA-binding domain"/>
    <property type="match status" value="1"/>
</dbReference>
<dbReference type="PANTHER" id="PTHR37299">
    <property type="entry name" value="TRANSCRIPTIONAL REGULATOR-RELATED"/>
    <property type="match status" value="1"/>
</dbReference>
<dbReference type="Pfam" id="PF04397">
    <property type="entry name" value="LytTR"/>
    <property type="match status" value="1"/>
</dbReference>
<proteinExistence type="predicted"/>
<dbReference type="InterPro" id="IPR007492">
    <property type="entry name" value="LytTR_DNA-bd_dom"/>
</dbReference>
<dbReference type="PROSITE" id="PS50110">
    <property type="entry name" value="RESPONSE_REGULATORY"/>
    <property type="match status" value="1"/>
</dbReference>
<dbReference type="SMART" id="SM00850">
    <property type="entry name" value="LytTR"/>
    <property type="match status" value="1"/>
</dbReference>
<feature type="modified residue" description="4-aspartylphosphate" evidence="1">
    <location>
        <position position="54"/>
    </location>
</feature>
<feature type="domain" description="HTH LytTR-type" evidence="3">
    <location>
        <begin position="145"/>
        <end position="252"/>
    </location>
</feature>
<dbReference type="InterPro" id="IPR001789">
    <property type="entry name" value="Sig_transdc_resp-reg_receiver"/>
</dbReference>
<feature type="domain" description="Response regulatory" evidence="2">
    <location>
        <begin position="2"/>
        <end position="114"/>
    </location>
</feature>
<dbReference type="OrthoDB" id="1490554at2"/>
<reference evidence="4 5" key="1">
    <citation type="journal article" date="2015" name="Microbes Environ.">
        <title>Distribution and evolution of nitrogen fixation genes in the phylum bacteroidetes.</title>
        <authorList>
            <person name="Inoue J."/>
            <person name="Oshima K."/>
            <person name="Suda W."/>
            <person name="Sakamoto M."/>
            <person name="Iino T."/>
            <person name="Noda S."/>
            <person name="Hongoh Y."/>
            <person name="Hattori M."/>
            <person name="Ohkuma M."/>
        </authorList>
    </citation>
    <scope>NUCLEOTIDE SEQUENCE [LARGE SCALE GENOMIC DNA]</scope>
    <source>
        <strain evidence="4 5">JCM 15093</strain>
    </source>
</reference>
<dbReference type="RefSeq" id="WP_024995334.1">
    <property type="nucleotide sequence ID" value="NZ_ATZI01000001.1"/>
</dbReference>
<dbReference type="eggNOG" id="COG3279">
    <property type="taxonomic scope" value="Bacteria"/>
</dbReference>
<dbReference type="EMBL" id="BAJS01000001">
    <property type="protein sequence ID" value="GAK35072.1"/>
    <property type="molecule type" value="Genomic_DNA"/>
</dbReference>
<dbReference type="GO" id="GO:0000156">
    <property type="term" value="F:phosphorelay response regulator activity"/>
    <property type="evidence" value="ECO:0007669"/>
    <property type="project" value="InterPro"/>
</dbReference>
<protein>
    <submittedName>
        <fullName evidence="4">Two-component system response regulator</fullName>
    </submittedName>
</protein>